<evidence type="ECO:0000259" key="14">
    <source>
        <dbReference type="PROSITE" id="PS51722"/>
    </source>
</evidence>
<evidence type="ECO:0000256" key="3">
    <source>
        <dbReference type="ARBA" id="ARBA00022540"/>
    </source>
</evidence>
<feature type="compositionally biased region" description="Basic and acidic residues" evidence="12">
    <location>
        <begin position="384"/>
        <end position="421"/>
    </location>
</feature>
<evidence type="ECO:0000256" key="11">
    <source>
        <dbReference type="PROSITE-ProRule" id="PRU00047"/>
    </source>
</evidence>
<feature type="compositionally biased region" description="Gly residues" evidence="12">
    <location>
        <begin position="462"/>
        <end position="471"/>
    </location>
</feature>
<dbReference type="InterPro" id="IPR001878">
    <property type="entry name" value="Znf_CCHC"/>
</dbReference>
<dbReference type="FunFam" id="2.40.30.10:FF:000008">
    <property type="entry name" value="Translation initiation factor IF-2"/>
    <property type="match status" value="1"/>
</dbReference>
<dbReference type="InterPro" id="IPR036875">
    <property type="entry name" value="Znf_CCHC_sf"/>
</dbReference>
<dbReference type="HAMAP" id="MF_00100_B">
    <property type="entry name" value="IF_2_B"/>
    <property type="match status" value="1"/>
</dbReference>
<feature type="compositionally biased region" description="Polar residues" evidence="12">
    <location>
        <begin position="63"/>
        <end position="81"/>
    </location>
</feature>
<evidence type="ECO:0000313" key="15">
    <source>
        <dbReference type="EMBL" id="KAK3046656.1"/>
    </source>
</evidence>
<keyword evidence="16" id="KW-1185">Reference proteome</keyword>
<feature type="region of interest" description="Disordered" evidence="12">
    <location>
        <begin position="766"/>
        <end position="785"/>
    </location>
</feature>
<dbReference type="InterPro" id="IPR009000">
    <property type="entry name" value="Transl_B-barrel_sf"/>
</dbReference>
<feature type="compositionally biased region" description="Low complexity" evidence="12">
    <location>
        <begin position="447"/>
        <end position="461"/>
    </location>
</feature>
<dbReference type="GO" id="GO:0003743">
    <property type="term" value="F:translation initiation factor activity"/>
    <property type="evidence" value="ECO:0007669"/>
    <property type="project" value="UniProtKB-KW"/>
</dbReference>
<dbReference type="PRINTS" id="PR00315">
    <property type="entry name" value="ELONGATNFCT"/>
</dbReference>
<feature type="compositionally biased region" description="Low complexity" evidence="12">
    <location>
        <begin position="534"/>
        <end position="544"/>
    </location>
</feature>
<evidence type="ECO:0000256" key="5">
    <source>
        <dbReference type="ARBA" id="ARBA00022917"/>
    </source>
</evidence>
<dbReference type="PANTHER" id="PTHR43381">
    <property type="entry name" value="TRANSLATION INITIATION FACTOR IF-2-RELATED"/>
    <property type="match status" value="1"/>
</dbReference>
<dbReference type="InterPro" id="IPR036925">
    <property type="entry name" value="TIF_IF2_dom3_sf"/>
</dbReference>
<dbReference type="InterPro" id="IPR044145">
    <property type="entry name" value="IF2_II"/>
</dbReference>
<dbReference type="SUPFAM" id="SSF52540">
    <property type="entry name" value="P-loop containing nucleoside triphosphate hydrolases"/>
    <property type="match status" value="1"/>
</dbReference>
<dbReference type="Pfam" id="PF00098">
    <property type="entry name" value="zf-CCHC"/>
    <property type="match status" value="1"/>
</dbReference>
<comment type="similarity">
    <text evidence="2">Belongs to the TRAFAC class translation factor GTPase superfamily. Classic translation factor GTPase family. IF-2 subfamily.</text>
</comment>
<keyword evidence="6" id="KW-0809">Transit peptide</keyword>
<dbReference type="Gene3D" id="3.40.50.10050">
    <property type="entry name" value="Translation initiation factor IF- 2, domain 3"/>
    <property type="match status" value="1"/>
</dbReference>
<evidence type="ECO:0000256" key="12">
    <source>
        <dbReference type="SAM" id="MobiDB-lite"/>
    </source>
</evidence>
<dbReference type="SUPFAM" id="SSF52156">
    <property type="entry name" value="Initiation factor IF2/eIF5b, domain 3"/>
    <property type="match status" value="1"/>
</dbReference>
<evidence type="ECO:0000256" key="10">
    <source>
        <dbReference type="ARBA" id="ARBA00044200"/>
    </source>
</evidence>
<keyword evidence="11" id="KW-0863">Zinc-finger</keyword>
<comment type="subcellular location">
    <subcellularLocation>
        <location evidence="1">Mitochondrion</location>
    </subcellularLocation>
</comment>
<dbReference type="EMBL" id="JAWDJX010000084">
    <property type="protein sequence ID" value="KAK3046656.1"/>
    <property type="molecule type" value="Genomic_DNA"/>
</dbReference>
<keyword evidence="7" id="KW-0496">Mitochondrion</keyword>
<evidence type="ECO:0000256" key="6">
    <source>
        <dbReference type="ARBA" id="ARBA00022946"/>
    </source>
</evidence>
<dbReference type="SUPFAM" id="SSF57756">
    <property type="entry name" value="Retrovirus zinc finger-like domains"/>
    <property type="match status" value="1"/>
</dbReference>
<organism evidence="15 16">
    <name type="scientific">Extremus antarcticus</name>
    <dbReference type="NCBI Taxonomy" id="702011"/>
    <lineage>
        <taxon>Eukaryota</taxon>
        <taxon>Fungi</taxon>
        <taxon>Dikarya</taxon>
        <taxon>Ascomycota</taxon>
        <taxon>Pezizomycotina</taxon>
        <taxon>Dothideomycetes</taxon>
        <taxon>Dothideomycetidae</taxon>
        <taxon>Mycosphaerellales</taxon>
        <taxon>Extremaceae</taxon>
        <taxon>Extremus</taxon>
    </lineage>
</organism>
<evidence type="ECO:0000256" key="2">
    <source>
        <dbReference type="ARBA" id="ARBA00007733"/>
    </source>
</evidence>
<dbReference type="GO" id="GO:0003924">
    <property type="term" value="F:GTPase activity"/>
    <property type="evidence" value="ECO:0007669"/>
    <property type="project" value="InterPro"/>
</dbReference>
<dbReference type="FunFam" id="3.40.50.10050:FF:000001">
    <property type="entry name" value="Translation initiation factor IF-2"/>
    <property type="match status" value="1"/>
</dbReference>
<feature type="compositionally biased region" description="Pro residues" evidence="12">
    <location>
        <begin position="285"/>
        <end position="298"/>
    </location>
</feature>
<dbReference type="GO" id="GO:0003676">
    <property type="term" value="F:nucleic acid binding"/>
    <property type="evidence" value="ECO:0007669"/>
    <property type="project" value="InterPro"/>
</dbReference>
<feature type="domain" description="CCHC-type" evidence="13">
    <location>
        <begin position="727"/>
        <end position="742"/>
    </location>
</feature>
<keyword evidence="8" id="KW-0342">GTP-binding</keyword>
<feature type="region of interest" description="Disordered" evidence="12">
    <location>
        <begin position="384"/>
        <end position="698"/>
    </location>
</feature>
<evidence type="ECO:0000256" key="7">
    <source>
        <dbReference type="ARBA" id="ARBA00023128"/>
    </source>
</evidence>
<dbReference type="GO" id="GO:0005525">
    <property type="term" value="F:GTP binding"/>
    <property type="evidence" value="ECO:0007669"/>
    <property type="project" value="UniProtKB-KW"/>
</dbReference>
<feature type="region of interest" description="Disordered" evidence="12">
    <location>
        <begin position="791"/>
        <end position="896"/>
    </location>
</feature>
<comment type="caution">
    <text evidence="15">The sequence shown here is derived from an EMBL/GenBank/DDBJ whole genome shotgun (WGS) entry which is preliminary data.</text>
</comment>
<dbReference type="InterPro" id="IPR000795">
    <property type="entry name" value="T_Tr_GTP-bd_dom"/>
</dbReference>
<dbReference type="Pfam" id="PF11987">
    <property type="entry name" value="IF-2"/>
    <property type="match status" value="1"/>
</dbReference>
<feature type="compositionally biased region" description="Basic and acidic residues" evidence="12">
    <location>
        <begin position="433"/>
        <end position="444"/>
    </location>
</feature>
<feature type="compositionally biased region" description="Basic and acidic residues" evidence="12">
    <location>
        <begin position="498"/>
        <end position="512"/>
    </location>
</feature>
<comment type="function">
    <text evidence="9">One of the essential components for the initiation of protein synthesis. Protects formylmethionyl-tRNA from spontaneous hydrolysis and promotes its binding to the 30S ribosomal subunits. Also involved in the hydrolysis of GTP during the formation of the 70S ribosomal complex.</text>
</comment>
<accession>A0AAJ0G7I6</accession>
<dbReference type="CDD" id="cd01887">
    <property type="entry name" value="IF2_eIF5B"/>
    <property type="match status" value="1"/>
</dbReference>
<dbReference type="PROSITE" id="PS01176">
    <property type="entry name" value="IF2"/>
    <property type="match status" value="1"/>
</dbReference>
<gene>
    <name evidence="15" type="primary">IFM1</name>
    <name evidence="15" type="ORF">LTR09_011870</name>
</gene>
<feature type="domain" description="Tr-type G" evidence="14">
    <location>
        <begin position="999"/>
        <end position="1174"/>
    </location>
</feature>
<sequence>MHSYLVPHAFGGPIKAFEAKHFPLASARSYPVATPQPPQLAPLGGNELSFTSPPLCTLTNRITPKSTQPPFHPSNFTTRLAGTSRAPRPPLRPQLLYFLIVAVKKIIDENLDLVHGQGVESVRERILEERNPLEPDSIGFFADVGDAVDAVVAGAGAAEAAGVAAVFVEGFDVGWAFLFGDLFVDFGEFGGHFVTCGETQKTPERHQDETGNVELHPDILVIIALGSSMRRSRLLRTSSAQRTLCLICGAGRPPIRSLNVIHRRCLNTTRAPNQSAAAAAVQEEPPSPDSPARPPPRPFQSWKTESTSTLTAAELREKEARRQQRLDLEATAENERIAALQRRQAVEQERQAKARALEVEAEKKRIAGMEALGMERRRVELEARAQRTQRETAAREQDRARKEQERKRYIEEARKKKEQETSKGLFSAPAAAEKLKEKPKEKPKSVAMPAFGAAPTAAGIGRLTGGWGGGADDVKPVQYAEPSAEPTPPPSQVKQQRSSRDEFTMDAGRQRNDPNQFQRRKPGEYNGSWNSRNQDSFWSSQQSDSKAHRHQEALEPAKGSSAHDTSPFNMPNGVGDVHAGRGLGTEYRATPYKPSDPPPPPSAPEFDDKQASWQHLQRRRTASDPPPPPPQQAQSGGWQKTIRSRGHSDPFSDPDEIERSFQTHQQQRRTPRHNSQPYTPRGNERAFGNPDTIDNPNIANVAPRKCARCLEPGHTARECTGPTRANCHICGVLGHMANECPSRRRGVGRRQGSDDSEGVFRGVRAVGSTAPDHEMPSWNMGGDAKSDARYAYDRQSPTEPPRQQPPAVRAEYEEPAPSERASRPRFEEPTEDEGEVARRAKRSARGFEDAIAESAEPDYRKDRRTGRRNFDRQDEEADDMAAAEREERRAQKAARKAARQAAQAELSAQVNLPEFISVQNLAQTLGIRYESFVARLERLGYDDLFPGKVLNAEMSGMVAMEYNFEPIFESATDKEDVERDLHPQPIPEIGSEAREAWQTRPPVVTIMGHVDHGKTTILDYLRKSSVAAGEAGGITQHIGAFSVPMTMSDTATDQAKTITFLDTPGHAAFLSMRQRGANVTDIVILVVAADDSVKPQTLESLRCATQAGVPILVAINKVDKEGADTQRVKQDLARNGVEIEDFGGEVQVVEVSGKTGQGMEGLEEAIVTLSEILDHRADVDNGVEGWVLEATTKAHGRVATVLVKRGTLRPGAVLVAGKTWARVKTLRNERGEVVDSVGPGLPVEVDGWREQAAAGDQVLQAHTEQRAGSVVDYRLEVAERERMEVDMEAINATRLASQAKRAAASAASAKNSRFAAYADVVEGVPETEPEVEKKMEEREQQGQIVVPFLIKADVSGSAEAVAAYIPSITSPLITTQILASTVGPVHESDVDLAAAAGGHIIAFNLPPNEGMKGAAEARGVRVLENNIIYRVLDDVKEVLEEKLPHIVTQRVLGEAEVGAAFDISLGGRKTLKIAGCKVRNGVVGMRVKARVLRGGERVYDGTITSLKNVKKDVQEMRKGTECGMAFEGWEGFEVGDLVQCFEEVSEKRRL</sequence>
<evidence type="ECO:0000313" key="16">
    <source>
        <dbReference type="Proteomes" id="UP001271007"/>
    </source>
</evidence>
<protein>
    <recommendedName>
        <fullName evidence="10">Translation initiation factor IF-2, mitochondrial</fullName>
    </recommendedName>
</protein>
<proteinExistence type="inferred from homology"/>
<feature type="compositionally biased region" description="Pro residues" evidence="12">
    <location>
        <begin position="594"/>
        <end position="603"/>
    </location>
</feature>
<evidence type="ECO:0000256" key="9">
    <source>
        <dbReference type="ARBA" id="ARBA00025162"/>
    </source>
</evidence>
<dbReference type="GO" id="GO:0008270">
    <property type="term" value="F:zinc ion binding"/>
    <property type="evidence" value="ECO:0007669"/>
    <property type="project" value="UniProtKB-KW"/>
</dbReference>
<keyword evidence="5" id="KW-0648">Protein biosynthesis</keyword>
<evidence type="ECO:0000256" key="4">
    <source>
        <dbReference type="ARBA" id="ARBA00022741"/>
    </source>
</evidence>
<keyword evidence="11" id="KW-0479">Metal-binding</keyword>
<dbReference type="InterPro" id="IPR027417">
    <property type="entry name" value="P-loop_NTPase"/>
</dbReference>
<evidence type="ECO:0000256" key="1">
    <source>
        <dbReference type="ARBA" id="ARBA00004173"/>
    </source>
</evidence>
<dbReference type="SMART" id="SM00343">
    <property type="entry name" value="ZnF_C2HC"/>
    <property type="match status" value="2"/>
</dbReference>
<dbReference type="GO" id="GO:0005739">
    <property type="term" value="C:mitochondrion"/>
    <property type="evidence" value="ECO:0007669"/>
    <property type="project" value="UniProtKB-SubCell"/>
</dbReference>
<dbReference type="Proteomes" id="UP001271007">
    <property type="component" value="Unassembled WGS sequence"/>
</dbReference>
<dbReference type="InterPro" id="IPR015760">
    <property type="entry name" value="TIF_IF2"/>
</dbReference>
<keyword evidence="11" id="KW-0862">Zinc</keyword>
<dbReference type="InterPro" id="IPR023115">
    <property type="entry name" value="TIF_IF2_dom3"/>
</dbReference>
<dbReference type="NCBIfam" id="TIGR00231">
    <property type="entry name" value="small_GTP"/>
    <property type="match status" value="1"/>
</dbReference>
<name>A0AAJ0G7I6_9PEZI</name>
<dbReference type="Gene3D" id="3.40.50.300">
    <property type="entry name" value="P-loop containing nucleotide triphosphate hydrolases"/>
    <property type="match status" value="1"/>
</dbReference>
<dbReference type="PROSITE" id="PS50158">
    <property type="entry name" value="ZF_CCHC"/>
    <property type="match status" value="2"/>
</dbReference>
<feature type="domain" description="CCHC-type" evidence="13">
    <location>
        <begin position="704"/>
        <end position="719"/>
    </location>
</feature>
<dbReference type="InterPro" id="IPR000178">
    <property type="entry name" value="TF_IF2_bacterial-like"/>
</dbReference>
<feature type="region of interest" description="Disordered" evidence="12">
    <location>
        <begin position="63"/>
        <end position="87"/>
    </location>
</feature>
<dbReference type="Gene3D" id="2.40.30.10">
    <property type="entry name" value="Translation factors"/>
    <property type="match status" value="2"/>
</dbReference>
<dbReference type="Pfam" id="PF22042">
    <property type="entry name" value="EF-G_D2"/>
    <property type="match status" value="1"/>
</dbReference>
<dbReference type="SUPFAM" id="SSF50447">
    <property type="entry name" value="Translation proteins"/>
    <property type="match status" value="2"/>
</dbReference>
<feature type="region of interest" description="Disordered" evidence="12">
    <location>
        <begin position="272"/>
        <end position="308"/>
    </location>
</feature>
<dbReference type="CDD" id="cd03692">
    <property type="entry name" value="mtIF2_IVc"/>
    <property type="match status" value="1"/>
</dbReference>
<evidence type="ECO:0000259" key="13">
    <source>
        <dbReference type="PROSITE" id="PS50158"/>
    </source>
</evidence>
<dbReference type="InterPro" id="IPR053905">
    <property type="entry name" value="EF-G-like_DII"/>
</dbReference>
<dbReference type="FunFam" id="3.40.50.300:FF:000019">
    <property type="entry name" value="Translation initiation factor IF-2"/>
    <property type="match status" value="1"/>
</dbReference>
<dbReference type="PROSITE" id="PS51722">
    <property type="entry name" value="G_TR_2"/>
    <property type="match status" value="1"/>
</dbReference>
<reference evidence="15" key="1">
    <citation type="submission" date="2023-04" db="EMBL/GenBank/DDBJ databases">
        <title>Black Yeasts Isolated from many extreme environments.</title>
        <authorList>
            <person name="Coleine C."/>
            <person name="Stajich J.E."/>
            <person name="Selbmann L."/>
        </authorList>
    </citation>
    <scope>NUCLEOTIDE SEQUENCE</scope>
    <source>
        <strain evidence="15">CCFEE 5312</strain>
    </source>
</reference>
<dbReference type="Gene3D" id="4.10.60.10">
    <property type="entry name" value="Zinc finger, CCHC-type"/>
    <property type="match status" value="1"/>
</dbReference>
<dbReference type="CDD" id="cd03702">
    <property type="entry name" value="IF2_mtIF2_II"/>
    <property type="match status" value="1"/>
</dbReference>
<dbReference type="PANTHER" id="PTHR43381:SF20">
    <property type="entry name" value="TRANSLATION INITIATION FACTOR IF-2, MITOCHONDRIAL"/>
    <property type="match status" value="1"/>
</dbReference>
<dbReference type="Pfam" id="PF00009">
    <property type="entry name" value="GTP_EFTU"/>
    <property type="match status" value="1"/>
</dbReference>
<keyword evidence="3 15" id="KW-0396">Initiation factor</keyword>
<feature type="compositionally biased region" description="Low complexity" evidence="12">
    <location>
        <begin position="272"/>
        <end position="284"/>
    </location>
</feature>
<keyword evidence="4" id="KW-0547">Nucleotide-binding</keyword>
<evidence type="ECO:0000256" key="8">
    <source>
        <dbReference type="ARBA" id="ARBA00023134"/>
    </source>
</evidence>
<dbReference type="InterPro" id="IPR005225">
    <property type="entry name" value="Small_GTP-bd"/>
</dbReference>
<feature type="region of interest" description="Disordered" evidence="12">
    <location>
        <begin position="739"/>
        <end position="761"/>
    </location>
</feature>